<feature type="transmembrane region" description="Helical" evidence="1">
    <location>
        <begin position="205"/>
        <end position="225"/>
    </location>
</feature>
<feature type="transmembrane region" description="Helical" evidence="1">
    <location>
        <begin position="66"/>
        <end position="86"/>
    </location>
</feature>
<dbReference type="OrthoDB" id="2806188at2"/>
<organism evidence="3 4">
    <name type="scientific">Psychroflexus salarius</name>
    <dbReference type="NCBI Taxonomy" id="1155689"/>
    <lineage>
        <taxon>Bacteria</taxon>
        <taxon>Pseudomonadati</taxon>
        <taxon>Bacteroidota</taxon>
        <taxon>Flavobacteriia</taxon>
        <taxon>Flavobacteriales</taxon>
        <taxon>Flavobacteriaceae</taxon>
        <taxon>Psychroflexus</taxon>
    </lineage>
</organism>
<accession>A0A1M4SSJ2</accession>
<dbReference type="EMBL" id="FQTW01000001">
    <property type="protein sequence ID" value="SHE35148.1"/>
    <property type="molecule type" value="Genomic_DNA"/>
</dbReference>
<dbReference type="GO" id="GO:0004175">
    <property type="term" value="F:endopeptidase activity"/>
    <property type="evidence" value="ECO:0007669"/>
    <property type="project" value="UniProtKB-ARBA"/>
</dbReference>
<feature type="transmembrane region" description="Helical" evidence="1">
    <location>
        <begin position="26"/>
        <end position="46"/>
    </location>
</feature>
<dbReference type="AlphaFoldDB" id="A0A1M4SSJ2"/>
<dbReference type="PANTHER" id="PTHR39430">
    <property type="entry name" value="MEMBRANE-ASSOCIATED PROTEASE-RELATED"/>
    <property type="match status" value="1"/>
</dbReference>
<dbReference type="InterPro" id="IPR003675">
    <property type="entry name" value="Rce1/LyrA-like_dom"/>
</dbReference>
<feature type="transmembrane region" description="Helical" evidence="1">
    <location>
        <begin position="270"/>
        <end position="288"/>
    </location>
</feature>
<evidence type="ECO:0000259" key="2">
    <source>
        <dbReference type="Pfam" id="PF02517"/>
    </source>
</evidence>
<gene>
    <name evidence="3" type="ORF">SAMN05444278_101305</name>
</gene>
<proteinExistence type="predicted"/>
<dbReference type="GO" id="GO:0080120">
    <property type="term" value="P:CAAX-box protein maturation"/>
    <property type="evidence" value="ECO:0007669"/>
    <property type="project" value="UniProtKB-ARBA"/>
</dbReference>
<feature type="domain" description="CAAX prenyl protease 2/Lysostaphin resistance protein A-like" evidence="2">
    <location>
        <begin position="146"/>
        <end position="243"/>
    </location>
</feature>
<feature type="transmembrane region" description="Helical" evidence="1">
    <location>
        <begin position="182"/>
        <end position="199"/>
    </location>
</feature>
<keyword evidence="1" id="KW-0472">Membrane</keyword>
<dbReference type="Pfam" id="PF02517">
    <property type="entry name" value="Rce1-like"/>
    <property type="match status" value="1"/>
</dbReference>
<reference evidence="3 4" key="1">
    <citation type="submission" date="2016-11" db="EMBL/GenBank/DDBJ databases">
        <authorList>
            <person name="Jaros S."/>
            <person name="Januszkiewicz K."/>
            <person name="Wedrychowicz H."/>
        </authorList>
    </citation>
    <scope>NUCLEOTIDE SEQUENCE [LARGE SCALE GENOMIC DNA]</scope>
    <source>
        <strain evidence="3 4">DSM 25661</strain>
    </source>
</reference>
<name>A0A1M4SSJ2_9FLAO</name>
<dbReference type="PANTHER" id="PTHR39430:SF1">
    <property type="entry name" value="PROTEASE"/>
    <property type="match status" value="1"/>
</dbReference>
<dbReference type="RefSeq" id="WP_083574440.1">
    <property type="nucleotide sequence ID" value="NZ_FQTW01000001.1"/>
</dbReference>
<sequence length="305" mass="34506">MGDTTSLKTANFIGQARQGSLGYWKYLVPSILFFGFMGLNILTVILLDIDQAQLIKEQIDRVGANWAFVITVSPLAVFCLLLLLYIKHVHKQSLTSLTTSRSKIDWSRVVFSFVVISLLIISATLYDYYSNPSNYVFNFEPVRFFILFGIAIILIPLQTSFEEYLFRAYLLQGVGSYFKSRLLALVLTSVLFGVMHIANPEINKIGYVLLVSYIGTGFFLGIITLMDEGLELALGFHAANNLITVLLVTSDWTAFQTNSILRYIGEPNQVFDIFIPVLVIYPLIILVFSKKYNWSNWKQKLTGKA</sequence>
<feature type="transmembrane region" description="Helical" evidence="1">
    <location>
        <begin position="141"/>
        <end position="161"/>
    </location>
</feature>
<dbReference type="Proteomes" id="UP000184462">
    <property type="component" value="Unassembled WGS sequence"/>
</dbReference>
<keyword evidence="1" id="KW-1133">Transmembrane helix</keyword>
<feature type="transmembrane region" description="Helical" evidence="1">
    <location>
        <begin position="232"/>
        <end position="250"/>
    </location>
</feature>
<evidence type="ECO:0000313" key="4">
    <source>
        <dbReference type="Proteomes" id="UP000184462"/>
    </source>
</evidence>
<evidence type="ECO:0000313" key="3">
    <source>
        <dbReference type="EMBL" id="SHE35148.1"/>
    </source>
</evidence>
<dbReference type="STRING" id="1155689.SAMN05444278_101305"/>
<feature type="transmembrane region" description="Helical" evidence="1">
    <location>
        <begin position="106"/>
        <end position="129"/>
    </location>
</feature>
<keyword evidence="1" id="KW-0812">Transmembrane</keyword>
<keyword evidence="4" id="KW-1185">Reference proteome</keyword>
<protein>
    <recommendedName>
        <fullName evidence="2">CAAX prenyl protease 2/Lysostaphin resistance protein A-like domain-containing protein</fullName>
    </recommendedName>
</protein>
<evidence type="ECO:0000256" key="1">
    <source>
        <dbReference type="SAM" id="Phobius"/>
    </source>
</evidence>